<accession>A0ABT4UCA2</accession>
<evidence type="ECO:0000256" key="1">
    <source>
        <dbReference type="ARBA" id="ARBA00010617"/>
    </source>
</evidence>
<dbReference type="InterPro" id="IPR001128">
    <property type="entry name" value="Cyt_P450"/>
</dbReference>
<organism evidence="2 3">
    <name type="scientific">Nocardiopsis endophytica</name>
    <dbReference type="NCBI Taxonomy" id="3018445"/>
    <lineage>
        <taxon>Bacteria</taxon>
        <taxon>Bacillati</taxon>
        <taxon>Actinomycetota</taxon>
        <taxon>Actinomycetes</taxon>
        <taxon>Streptosporangiales</taxon>
        <taxon>Nocardiopsidaceae</taxon>
        <taxon>Nocardiopsis</taxon>
    </lineage>
</organism>
<name>A0ABT4UCA2_9ACTN</name>
<comment type="caution">
    <text evidence="2">The sequence shown here is derived from an EMBL/GenBank/DDBJ whole genome shotgun (WGS) entry which is preliminary data.</text>
</comment>
<dbReference type="SUPFAM" id="SSF48264">
    <property type="entry name" value="Cytochrome P450"/>
    <property type="match status" value="1"/>
</dbReference>
<protein>
    <submittedName>
        <fullName evidence="2">Cytochrome P450</fullName>
    </submittedName>
</protein>
<sequence>MHPATHSAGPADIDLSSLDFWRAPQEERHAAFARLRERAPVFFEEPDAGPVPAGPGYYALVRHADVTEASRSPQVFASEPSAVSIPDMPSDFAEYFGSMINMDDPRHARLRRIVSRGFTPRMLARLEDGVRRQAEAIVDDLLEKGPCDFVSEVAARLPLAVICDMMGIPESRRAMVFEHSNVVLAGNDPDYLGEDAETAITRLLNAGAELSALLGELAELRRREPAEDLTSALANANIDGESLSDQELGSFFILLAVAGNETTRNAISHTLALLTDHPDQRALWWEDFEGRAGTAVEEVVRYASPVTWMRRTLTRDHEMNGHRYRAGDKVLLVYPSANRDAAVFDDPDAFDITRSPNPHVGFGGPGPHFCLGAHLARREITAMWRELHRRVPGIRAAGPPERLLSSFVNGIKVLPCEF</sequence>
<evidence type="ECO:0000313" key="2">
    <source>
        <dbReference type="EMBL" id="MDA2814601.1"/>
    </source>
</evidence>
<comment type="similarity">
    <text evidence="1">Belongs to the cytochrome P450 family.</text>
</comment>
<evidence type="ECO:0000313" key="3">
    <source>
        <dbReference type="Proteomes" id="UP001527866"/>
    </source>
</evidence>
<dbReference type="PANTHER" id="PTHR46696:SF4">
    <property type="entry name" value="BIOTIN BIOSYNTHESIS CYTOCHROME P450"/>
    <property type="match status" value="1"/>
</dbReference>
<dbReference type="RefSeq" id="WP_270690058.1">
    <property type="nucleotide sequence ID" value="NZ_JAQFWQ010000130.1"/>
</dbReference>
<dbReference type="InterPro" id="IPR036396">
    <property type="entry name" value="Cyt_P450_sf"/>
</dbReference>
<gene>
    <name evidence="2" type="ORF">O4J56_28415</name>
</gene>
<keyword evidence="3" id="KW-1185">Reference proteome</keyword>
<proteinExistence type="inferred from homology"/>
<dbReference type="Proteomes" id="UP001527866">
    <property type="component" value="Unassembled WGS sequence"/>
</dbReference>
<reference evidence="2 3" key="1">
    <citation type="submission" date="2023-01" db="EMBL/GenBank/DDBJ databases">
        <title>Draft genome sequence of Nocardiopsis sp. RSe5-2 isolated from halophytes.</title>
        <authorList>
            <person name="Duangmal K."/>
            <person name="Chantavorakit T."/>
        </authorList>
    </citation>
    <scope>NUCLEOTIDE SEQUENCE [LARGE SCALE GENOMIC DNA]</scope>
    <source>
        <strain evidence="2 3">RSe5-2</strain>
    </source>
</reference>
<dbReference type="Pfam" id="PF00067">
    <property type="entry name" value="p450"/>
    <property type="match status" value="1"/>
</dbReference>
<dbReference type="Gene3D" id="1.10.630.10">
    <property type="entry name" value="Cytochrome P450"/>
    <property type="match status" value="1"/>
</dbReference>
<dbReference type="CDD" id="cd11033">
    <property type="entry name" value="CYP142-like"/>
    <property type="match status" value="1"/>
</dbReference>
<dbReference type="EMBL" id="JAQFWQ010000130">
    <property type="protein sequence ID" value="MDA2814601.1"/>
    <property type="molecule type" value="Genomic_DNA"/>
</dbReference>
<dbReference type="PRINTS" id="PR00359">
    <property type="entry name" value="BP450"/>
</dbReference>
<dbReference type="PANTHER" id="PTHR46696">
    <property type="entry name" value="P450, PUTATIVE (EUROFUNG)-RELATED"/>
    <property type="match status" value="1"/>
</dbReference>
<dbReference type="InterPro" id="IPR002397">
    <property type="entry name" value="Cyt_P450_B"/>
</dbReference>